<dbReference type="GO" id="GO:0034605">
    <property type="term" value="P:cellular response to heat"/>
    <property type="evidence" value="ECO:0007669"/>
    <property type="project" value="TreeGrafter"/>
</dbReference>
<evidence type="ECO:0000256" key="6">
    <source>
        <dbReference type="ARBA" id="ARBA00023125"/>
    </source>
</evidence>
<keyword evidence="4" id="KW-0805">Transcription regulation</keyword>
<dbReference type="PROSITE" id="PS00434">
    <property type="entry name" value="HSF_DOMAIN"/>
    <property type="match status" value="1"/>
</dbReference>
<dbReference type="Gene3D" id="1.10.10.10">
    <property type="entry name" value="Winged helix-like DNA-binding domain superfamily/Winged helix DNA-binding domain"/>
    <property type="match status" value="1"/>
</dbReference>
<name>A0A835UGC1_VANPL</name>
<keyword evidence="3" id="KW-0597">Phosphoprotein</keyword>
<comment type="subcellular location">
    <subcellularLocation>
        <location evidence="1">Nucleus</location>
    </subcellularLocation>
</comment>
<dbReference type="OrthoDB" id="60033at2759"/>
<evidence type="ECO:0000256" key="8">
    <source>
        <dbReference type="ARBA" id="ARBA00023242"/>
    </source>
</evidence>
<comment type="subunit">
    <text evidence="2">Homotrimer.</text>
</comment>
<dbReference type="PANTHER" id="PTHR10015">
    <property type="entry name" value="HEAT SHOCK TRANSCRIPTION FACTOR"/>
    <property type="match status" value="1"/>
</dbReference>
<dbReference type="GO" id="GO:0000978">
    <property type="term" value="F:RNA polymerase II cis-regulatory region sequence-specific DNA binding"/>
    <property type="evidence" value="ECO:0007669"/>
    <property type="project" value="TreeGrafter"/>
</dbReference>
<dbReference type="Proteomes" id="UP000636800">
    <property type="component" value="Chromosome 11"/>
</dbReference>
<evidence type="ECO:0000313" key="15">
    <source>
        <dbReference type="Proteomes" id="UP000636800"/>
    </source>
</evidence>
<evidence type="ECO:0000256" key="10">
    <source>
        <dbReference type="SAM" id="Coils"/>
    </source>
</evidence>
<dbReference type="PRINTS" id="PR00056">
    <property type="entry name" value="HSFDOMAIN"/>
</dbReference>
<keyword evidence="10" id="KW-0175">Coiled coil</keyword>
<evidence type="ECO:0000256" key="9">
    <source>
        <dbReference type="RuleBase" id="RU004020"/>
    </source>
</evidence>
<evidence type="ECO:0000256" key="11">
    <source>
        <dbReference type="SAM" id="MobiDB-lite"/>
    </source>
</evidence>
<dbReference type="EMBL" id="JADCNM010000011">
    <property type="protein sequence ID" value="KAG0462039.1"/>
    <property type="molecule type" value="Genomic_DNA"/>
</dbReference>
<evidence type="ECO:0000256" key="7">
    <source>
        <dbReference type="ARBA" id="ARBA00023163"/>
    </source>
</evidence>
<feature type="region of interest" description="Disordered" evidence="11">
    <location>
        <begin position="202"/>
        <end position="221"/>
    </location>
</feature>
<feature type="coiled-coil region" evidence="10">
    <location>
        <begin position="137"/>
        <end position="164"/>
    </location>
</feature>
<dbReference type="GO" id="GO:0005634">
    <property type="term" value="C:nucleus"/>
    <property type="evidence" value="ECO:0007669"/>
    <property type="project" value="UniProtKB-SubCell"/>
</dbReference>
<dbReference type="Pfam" id="PF00447">
    <property type="entry name" value="HSF_DNA-bind"/>
    <property type="match status" value="1"/>
</dbReference>
<evidence type="ECO:0000313" key="13">
    <source>
        <dbReference type="EMBL" id="KAG0460608.1"/>
    </source>
</evidence>
<evidence type="ECO:0000256" key="1">
    <source>
        <dbReference type="ARBA" id="ARBA00004123"/>
    </source>
</evidence>
<keyword evidence="7" id="KW-0804">Transcription</keyword>
<evidence type="ECO:0000256" key="4">
    <source>
        <dbReference type="ARBA" id="ARBA00023015"/>
    </source>
</evidence>
<dbReference type="GO" id="GO:0003700">
    <property type="term" value="F:DNA-binding transcription factor activity"/>
    <property type="evidence" value="ECO:0007669"/>
    <property type="project" value="InterPro"/>
</dbReference>
<evidence type="ECO:0000313" key="16">
    <source>
        <dbReference type="Proteomes" id="UP000639772"/>
    </source>
</evidence>
<reference evidence="15 16" key="1">
    <citation type="journal article" date="2020" name="Nat. Food">
        <title>A phased Vanilla planifolia genome enables genetic improvement of flavour and production.</title>
        <authorList>
            <person name="Hasing T."/>
            <person name="Tang H."/>
            <person name="Brym M."/>
            <person name="Khazi F."/>
            <person name="Huang T."/>
            <person name="Chambers A.H."/>
        </authorList>
    </citation>
    <scope>NUCLEOTIDE SEQUENCE [LARGE SCALE GENOMIC DNA]</scope>
    <source>
        <tissue evidence="14">Leaf</tissue>
    </source>
</reference>
<keyword evidence="5" id="KW-0346">Stress response</keyword>
<protein>
    <recommendedName>
        <fullName evidence="12">HSF-type DNA-binding domain-containing protein</fullName>
    </recommendedName>
</protein>
<evidence type="ECO:0000256" key="3">
    <source>
        <dbReference type="ARBA" id="ARBA00022553"/>
    </source>
</evidence>
<comment type="similarity">
    <text evidence="9">Belongs to the HSF family.</text>
</comment>
<dbReference type="AlphaFoldDB" id="A0A835UGC1"/>
<keyword evidence="6" id="KW-0238">DNA-binding</keyword>
<keyword evidence="8" id="KW-0539">Nucleus</keyword>
<dbReference type="Proteomes" id="UP000639772">
    <property type="component" value="Chromosome 11"/>
</dbReference>
<proteinExistence type="inferred from homology"/>
<gene>
    <name evidence="14" type="ORF">HPP92_020515</name>
    <name evidence="13" type="ORF">HPP92_020905</name>
</gene>
<dbReference type="GO" id="GO:0006357">
    <property type="term" value="P:regulation of transcription by RNA polymerase II"/>
    <property type="evidence" value="ECO:0007669"/>
    <property type="project" value="TreeGrafter"/>
</dbReference>
<dbReference type="InterPro" id="IPR000232">
    <property type="entry name" value="HSF_DNA-bd"/>
</dbReference>
<evidence type="ECO:0000256" key="2">
    <source>
        <dbReference type="ARBA" id="ARBA00011233"/>
    </source>
</evidence>
<dbReference type="InterPro" id="IPR036390">
    <property type="entry name" value="WH_DNA-bd_sf"/>
</dbReference>
<dbReference type="SUPFAM" id="SSF46785">
    <property type="entry name" value="Winged helix' DNA-binding domain"/>
    <property type="match status" value="1"/>
</dbReference>
<organism evidence="14 16">
    <name type="scientific">Vanilla planifolia</name>
    <name type="common">Vanilla</name>
    <dbReference type="NCBI Taxonomy" id="51239"/>
    <lineage>
        <taxon>Eukaryota</taxon>
        <taxon>Viridiplantae</taxon>
        <taxon>Streptophyta</taxon>
        <taxon>Embryophyta</taxon>
        <taxon>Tracheophyta</taxon>
        <taxon>Spermatophyta</taxon>
        <taxon>Magnoliopsida</taxon>
        <taxon>Liliopsida</taxon>
        <taxon>Asparagales</taxon>
        <taxon>Orchidaceae</taxon>
        <taxon>Vanilloideae</taxon>
        <taxon>Vanilleae</taxon>
        <taxon>Vanilla</taxon>
    </lineage>
</organism>
<evidence type="ECO:0000256" key="5">
    <source>
        <dbReference type="ARBA" id="ARBA00023016"/>
    </source>
</evidence>
<sequence length="241" mass="27385">MDGGVGGGGAAGVASVCVLPPFLSKTYDVVDDPATDLIVSWGQGNKTFVVWNPQEFARDLLPKYFKHNNFSSFVRQLNTYGFRKVDMDRWEFANDGFLRGQKHLLKNINRRKPTHAYGHTKSVLQNPSVPSCVEEGNFGLEEEIERLKRDKNILIQELVELMQQQQQTIYHQLQAFSNRIQGIEQCQRQMLSLLAKVMHNKNNQSIPESSKKKRLSDEGVLDSENFQPSISKAAKSMLIQM</sequence>
<dbReference type="PANTHER" id="PTHR10015:SF427">
    <property type="entry name" value="HEAT SHOCK FACTOR PROTEIN"/>
    <property type="match status" value="1"/>
</dbReference>
<dbReference type="EMBL" id="JADCNL010000011">
    <property type="protein sequence ID" value="KAG0460608.1"/>
    <property type="molecule type" value="Genomic_DNA"/>
</dbReference>
<feature type="domain" description="HSF-type DNA-binding" evidence="12">
    <location>
        <begin position="61"/>
        <end position="85"/>
    </location>
</feature>
<evidence type="ECO:0000259" key="12">
    <source>
        <dbReference type="PROSITE" id="PS00434"/>
    </source>
</evidence>
<dbReference type="FunFam" id="1.10.10.10:FF:000057">
    <property type="entry name" value="Heat shock transcription factor 1"/>
    <property type="match status" value="1"/>
</dbReference>
<keyword evidence="15" id="KW-1185">Reference proteome</keyword>
<accession>A0A835UGC1</accession>
<comment type="caution">
    <text evidence="14">The sequence shown here is derived from an EMBL/GenBank/DDBJ whole genome shotgun (WGS) entry which is preliminary data.</text>
</comment>
<dbReference type="InterPro" id="IPR036388">
    <property type="entry name" value="WH-like_DNA-bd_sf"/>
</dbReference>
<evidence type="ECO:0000313" key="14">
    <source>
        <dbReference type="EMBL" id="KAG0462039.1"/>
    </source>
</evidence>
<dbReference type="SMART" id="SM00415">
    <property type="entry name" value="HSF"/>
    <property type="match status" value="1"/>
</dbReference>